<gene>
    <name evidence="1" type="ORF">CDAR_522221</name>
</gene>
<dbReference type="EMBL" id="BPLQ01008111">
    <property type="protein sequence ID" value="GIY34902.1"/>
    <property type="molecule type" value="Genomic_DNA"/>
</dbReference>
<accession>A0AAV4SQQ9</accession>
<proteinExistence type="predicted"/>
<protein>
    <submittedName>
        <fullName evidence="1">Uncharacterized protein</fullName>
    </submittedName>
</protein>
<keyword evidence="2" id="KW-1185">Reference proteome</keyword>
<evidence type="ECO:0000313" key="1">
    <source>
        <dbReference type="EMBL" id="GIY34902.1"/>
    </source>
</evidence>
<evidence type="ECO:0000313" key="2">
    <source>
        <dbReference type="Proteomes" id="UP001054837"/>
    </source>
</evidence>
<organism evidence="1 2">
    <name type="scientific">Caerostris darwini</name>
    <dbReference type="NCBI Taxonomy" id="1538125"/>
    <lineage>
        <taxon>Eukaryota</taxon>
        <taxon>Metazoa</taxon>
        <taxon>Ecdysozoa</taxon>
        <taxon>Arthropoda</taxon>
        <taxon>Chelicerata</taxon>
        <taxon>Arachnida</taxon>
        <taxon>Araneae</taxon>
        <taxon>Araneomorphae</taxon>
        <taxon>Entelegynae</taxon>
        <taxon>Araneoidea</taxon>
        <taxon>Araneidae</taxon>
        <taxon>Caerostris</taxon>
    </lineage>
</organism>
<name>A0AAV4SQQ9_9ARAC</name>
<dbReference type="Proteomes" id="UP001054837">
    <property type="component" value="Unassembled WGS sequence"/>
</dbReference>
<reference evidence="1 2" key="1">
    <citation type="submission" date="2021-06" db="EMBL/GenBank/DDBJ databases">
        <title>Caerostris darwini draft genome.</title>
        <authorList>
            <person name="Kono N."/>
            <person name="Arakawa K."/>
        </authorList>
    </citation>
    <scope>NUCLEOTIDE SEQUENCE [LARGE SCALE GENOMIC DNA]</scope>
</reference>
<comment type="caution">
    <text evidence="1">The sequence shown here is derived from an EMBL/GenBank/DDBJ whole genome shotgun (WGS) entry which is preliminary data.</text>
</comment>
<sequence>MLRLGRRTGKVKFNSAGNILPVPDLKNEGRLSPALGHLLGGHLEWGVDETFSKTGATEKSSRCAMEVNL</sequence>
<dbReference type="AlphaFoldDB" id="A0AAV4SQQ9"/>